<dbReference type="SUPFAM" id="SSF53335">
    <property type="entry name" value="S-adenosyl-L-methionine-dependent methyltransferases"/>
    <property type="match status" value="1"/>
</dbReference>
<dbReference type="Pfam" id="PF01795">
    <property type="entry name" value="Methyltransf_5"/>
    <property type="match status" value="1"/>
</dbReference>
<gene>
    <name evidence="5" type="ORF">H4219_000137</name>
</gene>
<dbReference type="OrthoDB" id="16290at2759"/>
<dbReference type="AlphaFoldDB" id="A0A9W8A3V8"/>
<evidence type="ECO:0000256" key="4">
    <source>
        <dbReference type="ARBA" id="ARBA00022691"/>
    </source>
</evidence>
<organism evidence="5 6">
    <name type="scientific">Mycoemilia scoparia</name>
    <dbReference type="NCBI Taxonomy" id="417184"/>
    <lineage>
        <taxon>Eukaryota</taxon>
        <taxon>Fungi</taxon>
        <taxon>Fungi incertae sedis</taxon>
        <taxon>Zoopagomycota</taxon>
        <taxon>Kickxellomycotina</taxon>
        <taxon>Kickxellomycetes</taxon>
        <taxon>Kickxellales</taxon>
        <taxon>Kickxellaceae</taxon>
        <taxon>Mycoemilia</taxon>
    </lineage>
</organism>
<dbReference type="GO" id="GO:0070475">
    <property type="term" value="P:rRNA base methylation"/>
    <property type="evidence" value="ECO:0007669"/>
    <property type="project" value="TreeGrafter"/>
</dbReference>
<dbReference type="Gene3D" id="3.40.50.150">
    <property type="entry name" value="Vaccinia Virus protein VP39"/>
    <property type="match status" value="1"/>
</dbReference>
<dbReference type="GO" id="GO:0071424">
    <property type="term" value="F:rRNA (cytosine-N4-)-methyltransferase activity"/>
    <property type="evidence" value="ECO:0007669"/>
    <property type="project" value="TreeGrafter"/>
</dbReference>
<evidence type="ECO:0000313" key="6">
    <source>
        <dbReference type="Proteomes" id="UP001150538"/>
    </source>
</evidence>
<keyword evidence="6" id="KW-1185">Reference proteome</keyword>
<name>A0A9W8A3V8_9FUNG</name>
<proteinExistence type="inferred from homology"/>
<dbReference type="InterPro" id="IPR023397">
    <property type="entry name" value="SAM-dep_MeTrfase_MraW_recog"/>
</dbReference>
<dbReference type="Gene3D" id="1.10.150.170">
    <property type="entry name" value="Putative methyltransferase TM0872, insert domain"/>
    <property type="match status" value="1"/>
</dbReference>
<accession>A0A9W8A3V8</accession>
<dbReference type="Proteomes" id="UP001150538">
    <property type="component" value="Unassembled WGS sequence"/>
</dbReference>
<dbReference type="InterPro" id="IPR029063">
    <property type="entry name" value="SAM-dependent_MTases_sf"/>
</dbReference>
<evidence type="ECO:0000256" key="2">
    <source>
        <dbReference type="ARBA" id="ARBA00022603"/>
    </source>
</evidence>
<evidence type="ECO:0000313" key="5">
    <source>
        <dbReference type="EMBL" id="KAJ1922275.1"/>
    </source>
</evidence>
<sequence length="402" mass="44312">MLKVVLNNTSRGFKSRFSLCLRAAAPITITRSGRCFTSISSDPKAQEKGHTDVAVAVASDNDPSIDNFPYGRVHYPVMQDKVIAMIDPKPGGWYCDATFGEGGYTKALLDCCDCNVVAIDQDQAAIEKCELLASMEMYKGRLFPLQGQFSNMGKMISNFRHENRASSPSPLVFDGVVFDLGLCSSQISSTQRGFSYLKEGPLDMRMSLEDPKAQASRTAINSRRTIPASVVVNTFPTSKIKEIIEVYGEERYSKQISEAIQKARSIKHIGTTTELATIIEEALPLKHIRSSKRSNKHGGDGGGPGISHISRVFQALRMYVNDELNELQKGLQVACHDLLKPGGKVVVVSFHSLEDRIVKQFFKNNKPTLEVLTKKALIPGENEVSNNRPSRSAKLRAALKKL</sequence>
<comment type="caution">
    <text evidence="5">The sequence shown here is derived from an EMBL/GenBank/DDBJ whole genome shotgun (WGS) entry which is preliminary data.</text>
</comment>
<keyword evidence="4" id="KW-0949">S-adenosyl-L-methionine</keyword>
<keyword evidence="3" id="KW-0808">Transferase</keyword>
<evidence type="ECO:0000256" key="3">
    <source>
        <dbReference type="ARBA" id="ARBA00022679"/>
    </source>
</evidence>
<reference evidence="5" key="1">
    <citation type="submission" date="2022-07" db="EMBL/GenBank/DDBJ databases">
        <title>Phylogenomic reconstructions and comparative analyses of Kickxellomycotina fungi.</title>
        <authorList>
            <person name="Reynolds N.K."/>
            <person name="Stajich J.E."/>
            <person name="Barry K."/>
            <person name="Grigoriev I.V."/>
            <person name="Crous P."/>
            <person name="Smith M.E."/>
        </authorList>
    </citation>
    <scope>NUCLEOTIDE SEQUENCE</scope>
    <source>
        <strain evidence="5">NBRC 100468</strain>
    </source>
</reference>
<dbReference type="NCBIfam" id="TIGR00006">
    <property type="entry name" value="16S rRNA (cytosine(1402)-N(4))-methyltransferase RsmH"/>
    <property type="match status" value="1"/>
</dbReference>
<comment type="similarity">
    <text evidence="1">Belongs to the methyltransferase superfamily. RsmH family.</text>
</comment>
<evidence type="ECO:0000256" key="1">
    <source>
        <dbReference type="ARBA" id="ARBA00010396"/>
    </source>
</evidence>
<dbReference type="PANTHER" id="PTHR11265:SF0">
    <property type="entry name" value="12S RRNA N4-METHYLCYTIDINE METHYLTRANSFERASE"/>
    <property type="match status" value="1"/>
</dbReference>
<protein>
    <submittedName>
        <fullName evidence="5">Uncharacterized protein</fullName>
    </submittedName>
</protein>
<dbReference type="HAMAP" id="MF_01007">
    <property type="entry name" value="16SrRNA_methyltr_H"/>
    <property type="match status" value="1"/>
</dbReference>
<dbReference type="PANTHER" id="PTHR11265">
    <property type="entry name" value="S-ADENOSYL-METHYLTRANSFERASE MRAW"/>
    <property type="match status" value="1"/>
</dbReference>
<dbReference type="InterPro" id="IPR002903">
    <property type="entry name" value="RsmH"/>
</dbReference>
<keyword evidence="2" id="KW-0489">Methyltransferase</keyword>
<dbReference type="SUPFAM" id="SSF81799">
    <property type="entry name" value="Putative methyltransferase TM0872, insert domain"/>
    <property type="match status" value="1"/>
</dbReference>
<dbReference type="EMBL" id="JANBPU010000001">
    <property type="protein sequence ID" value="KAJ1922275.1"/>
    <property type="molecule type" value="Genomic_DNA"/>
</dbReference>